<dbReference type="STRING" id="1993.SAMN04489713_109281"/>
<evidence type="ECO:0000313" key="3">
    <source>
        <dbReference type="Proteomes" id="UP000183413"/>
    </source>
</evidence>
<dbReference type="InterPro" id="IPR029052">
    <property type="entry name" value="Metallo-depent_PP-like"/>
</dbReference>
<dbReference type="SUPFAM" id="SSF56300">
    <property type="entry name" value="Metallo-dependent phosphatases"/>
    <property type="match status" value="1"/>
</dbReference>
<evidence type="ECO:0000313" key="2">
    <source>
        <dbReference type="EMBL" id="SFO78365.1"/>
    </source>
</evidence>
<protein>
    <submittedName>
        <fullName evidence="2">Calcineurin-like phosphoesterase</fullName>
    </submittedName>
</protein>
<dbReference type="Gene3D" id="3.60.21.10">
    <property type="match status" value="1"/>
</dbReference>
<dbReference type="InParanoid" id="A0A1I5JZX6"/>
<organism evidence="2 3">
    <name type="scientific">Actinomadura madurae</name>
    <dbReference type="NCBI Taxonomy" id="1993"/>
    <lineage>
        <taxon>Bacteria</taxon>
        <taxon>Bacillati</taxon>
        <taxon>Actinomycetota</taxon>
        <taxon>Actinomycetes</taxon>
        <taxon>Streptosporangiales</taxon>
        <taxon>Thermomonosporaceae</taxon>
        <taxon>Actinomadura</taxon>
    </lineage>
</organism>
<feature type="domain" description="Calcineurin-like phosphoesterase" evidence="1">
    <location>
        <begin position="20"/>
        <end position="230"/>
    </location>
</feature>
<sequence>MRAGAGRTAKMEPMTQDPTHVLLAGDWHGNAAWARGVIRRLPELLPDESPRIVLHAGDFGIWPGPQGWAYLRGLDLDLARVDGVLWFVDGNHEDHPRLAELPDAGHQGGHGRVSDRIYHLRRGHRWTWHDRTWLALGGAVSLDRAVRAEGMSWWPEEEITAEEARRAIAGGPADVMLTHDCPARVAHEFPPLPGFWDGEDLKRSDAHRELLQTVVDAVKPGHLIHGHLHRAYTRDVAMPHGQVRVTGFDCDGVDGNWGVLDVAAMKWDRPVA</sequence>
<gene>
    <name evidence="2" type="ORF">SAMN04489713_109281</name>
</gene>
<dbReference type="Proteomes" id="UP000183413">
    <property type="component" value="Unassembled WGS sequence"/>
</dbReference>
<dbReference type="Pfam" id="PF00149">
    <property type="entry name" value="Metallophos"/>
    <property type="match status" value="1"/>
</dbReference>
<dbReference type="GO" id="GO:0016787">
    <property type="term" value="F:hydrolase activity"/>
    <property type="evidence" value="ECO:0007669"/>
    <property type="project" value="InterPro"/>
</dbReference>
<keyword evidence="3" id="KW-1185">Reference proteome</keyword>
<dbReference type="AlphaFoldDB" id="A0A1I5JZX6"/>
<dbReference type="InterPro" id="IPR004843">
    <property type="entry name" value="Calcineurin-like_PHP"/>
</dbReference>
<dbReference type="eggNOG" id="COG0639">
    <property type="taxonomic scope" value="Bacteria"/>
</dbReference>
<evidence type="ECO:0000259" key="1">
    <source>
        <dbReference type="Pfam" id="PF00149"/>
    </source>
</evidence>
<accession>A0A1I5JZX6</accession>
<reference evidence="2 3" key="1">
    <citation type="submission" date="2016-10" db="EMBL/GenBank/DDBJ databases">
        <authorList>
            <person name="de Groot N.N."/>
        </authorList>
    </citation>
    <scope>NUCLEOTIDE SEQUENCE [LARGE SCALE GENOMIC DNA]</scope>
    <source>
        <strain evidence="2 3">DSM 43067</strain>
    </source>
</reference>
<proteinExistence type="predicted"/>
<name>A0A1I5JZX6_9ACTN</name>
<dbReference type="EMBL" id="FOVH01000009">
    <property type="protein sequence ID" value="SFO78365.1"/>
    <property type="molecule type" value="Genomic_DNA"/>
</dbReference>